<dbReference type="Gene3D" id="3.90.550.10">
    <property type="entry name" value="Spore Coat Polysaccharide Biosynthesis Protein SpsA, Chain A"/>
    <property type="match status" value="1"/>
</dbReference>
<sequence>MAGTAVSIIIASKDGEDTLGPVFAILEPIAAAHDDVEFVLADNASTDSTSEMFNAFAQGRNVSIVHEARPGKSFALNTAIEQARGDLLVFIDDDILPADGWLDAYRKAARDNPDTGAFLGQIRPEFLAHAPDWLIHLTNIGKCCGCTPLSLEEGPCPPRFAKGGNWAIRRSALDDLRFDEDRTNLKAGAKPTGGQDTEMAHRLHRKGAGVRFIPNALVRHQIQPHEMTREFIFRRYQRLGRGAAAQGNRGRLRNMLLPIEIPVLAAISAFGWLFGARRIGAVNMTRLAACLGRAEHMLKRGAR</sequence>
<dbReference type="CDD" id="cd00761">
    <property type="entry name" value="Glyco_tranf_GTA_type"/>
    <property type="match status" value="1"/>
</dbReference>
<feature type="domain" description="Glycosyltransferase 2-like" evidence="2">
    <location>
        <begin position="7"/>
        <end position="175"/>
    </location>
</feature>
<accession>A0A844ZQQ0</accession>
<dbReference type="InterPro" id="IPR029044">
    <property type="entry name" value="Nucleotide-diphossugar_trans"/>
</dbReference>
<dbReference type="InterPro" id="IPR050834">
    <property type="entry name" value="Glycosyltransf_2"/>
</dbReference>
<dbReference type="GO" id="GO:0016740">
    <property type="term" value="F:transferase activity"/>
    <property type="evidence" value="ECO:0007669"/>
    <property type="project" value="UniProtKB-KW"/>
</dbReference>
<dbReference type="InterPro" id="IPR001173">
    <property type="entry name" value="Glyco_trans_2-like"/>
</dbReference>
<keyword evidence="1" id="KW-0812">Transmembrane</keyword>
<organism evidence="3 4">
    <name type="scientific">Pontixanthobacter aquaemixtae</name>
    <dbReference type="NCBI Taxonomy" id="1958940"/>
    <lineage>
        <taxon>Bacteria</taxon>
        <taxon>Pseudomonadati</taxon>
        <taxon>Pseudomonadota</taxon>
        <taxon>Alphaproteobacteria</taxon>
        <taxon>Sphingomonadales</taxon>
        <taxon>Erythrobacteraceae</taxon>
        <taxon>Pontixanthobacter</taxon>
    </lineage>
</organism>
<dbReference type="RefSeq" id="WP_160603078.1">
    <property type="nucleotide sequence ID" value="NZ_WTYX01000001.1"/>
</dbReference>
<gene>
    <name evidence="3" type="ORF">GRI41_02390</name>
</gene>
<evidence type="ECO:0000256" key="1">
    <source>
        <dbReference type="SAM" id="Phobius"/>
    </source>
</evidence>
<dbReference type="Proteomes" id="UP000442714">
    <property type="component" value="Unassembled WGS sequence"/>
</dbReference>
<name>A0A844ZQQ0_9SPHN</name>
<evidence type="ECO:0000259" key="2">
    <source>
        <dbReference type="Pfam" id="PF00535"/>
    </source>
</evidence>
<dbReference type="SUPFAM" id="SSF53448">
    <property type="entry name" value="Nucleotide-diphospho-sugar transferases"/>
    <property type="match status" value="1"/>
</dbReference>
<evidence type="ECO:0000313" key="3">
    <source>
        <dbReference type="EMBL" id="MXO89662.1"/>
    </source>
</evidence>
<keyword evidence="1" id="KW-1133">Transmembrane helix</keyword>
<keyword evidence="4" id="KW-1185">Reference proteome</keyword>
<comment type="caution">
    <text evidence="3">The sequence shown here is derived from an EMBL/GenBank/DDBJ whole genome shotgun (WGS) entry which is preliminary data.</text>
</comment>
<dbReference type="AlphaFoldDB" id="A0A844ZQQ0"/>
<dbReference type="EMBL" id="WTYX01000001">
    <property type="protein sequence ID" value="MXO89662.1"/>
    <property type="molecule type" value="Genomic_DNA"/>
</dbReference>
<evidence type="ECO:0000313" key="4">
    <source>
        <dbReference type="Proteomes" id="UP000442714"/>
    </source>
</evidence>
<keyword evidence="3" id="KW-0808">Transferase</keyword>
<reference evidence="3 4" key="1">
    <citation type="submission" date="2019-12" db="EMBL/GenBank/DDBJ databases">
        <title>Genomic-based taxomic classification of the family Erythrobacteraceae.</title>
        <authorList>
            <person name="Xu L."/>
        </authorList>
    </citation>
    <scope>NUCLEOTIDE SEQUENCE [LARGE SCALE GENOMIC DNA]</scope>
    <source>
        <strain evidence="3 4">KCTC 52763</strain>
    </source>
</reference>
<keyword evidence="1" id="KW-0472">Membrane</keyword>
<dbReference type="Pfam" id="PF00535">
    <property type="entry name" value="Glycos_transf_2"/>
    <property type="match status" value="1"/>
</dbReference>
<proteinExistence type="predicted"/>
<protein>
    <submittedName>
        <fullName evidence="3">Glycosyltransferase</fullName>
    </submittedName>
</protein>
<dbReference type="PANTHER" id="PTHR43685">
    <property type="entry name" value="GLYCOSYLTRANSFERASE"/>
    <property type="match status" value="1"/>
</dbReference>
<feature type="transmembrane region" description="Helical" evidence="1">
    <location>
        <begin position="255"/>
        <end position="276"/>
    </location>
</feature>
<dbReference type="OrthoDB" id="6116224at2"/>
<dbReference type="PANTHER" id="PTHR43685:SF3">
    <property type="entry name" value="SLR2126 PROTEIN"/>
    <property type="match status" value="1"/>
</dbReference>